<dbReference type="PANTHER" id="PTHR31308">
    <property type="match status" value="1"/>
</dbReference>
<evidence type="ECO:0000313" key="8">
    <source>
        <dbReference type="Proteomes" id="UP000614334"/>
    </source>
</evidence>
<feature type="region of interest" description="Disordered" evidence="4">
    <location>
        <begin position="1336"/>
        <end position="1390"/>
    </location>
</feature>
<dbReference type="GO" id="GO:0050295">
    <property type="term" value="F:steryl-beta-glucosidase activity"/>
    <property type="evidence" value="ECO:0007669"/>
    <property type="project" value="TreeGrafter"/>
</dbReference>
<reference evidence="7" key="1">
    <citation type="submission" date="2020-09" db="EMBL/GenBank/DDBJ databases">
        <title>Comparative genome analyses of four rice-infecting Rhizoctonia solani isolates reveal extensive enrichment of homogalacturonan modification genes.</title>
        <authorList>
            <person name="Lee D.-Y."/>
            <person name="Jeon J."/>
            <person name="Kim K.-T."/>
            <person name="Cheong K."/>
            <person name="Song H."/>
            <person name="Choi G."/>
            <person name="Ko J."/>
            <person name="Opiyo S.O."/>
            <person name="Zuo S."/>
            <person name="Madhav S."/>
            <person name="Lee Y.-H."/>
            <person name="Wang G.-L."/>
        </authorList>
    </citation>
    <scope>NUCLEOTIDE SEQUENCE</scope>
    <source>
        <strain evidence="7">AG1-IA B2</strain>
    </source>
</reference>
<dbReference type="GO" id="GO:1904462">
    <property type="term" value="P:ergosteryl 3-beta-D-glucoside catabolic process"/>
    <property type="evidence" value="ECO:0007669"/>
    <property type="project" value="TreeGrafter"/>
</dbReference>
<feature type="compositionally biased region" description="Polar residues" evidence="4">
    <location>
        <begin position="1336"/>
        <end position="1347"/>
    </location>
</feature>
<gene>
    <name evidence="7" type="ORF">RHS01_11386</name>
</gene>
<dbReference type="Gene3D" id="3.20.20.80">
    <property type="entry name" value="Glycosidases"/>
    <property type="match status" value="2"/>
</dbReference>
<keyword evidence="5" id="KW-0472">Membrane</keyword>
<keyword evidence="5" id="KW-0812">Transmembrane</keyword>
<dbReference type="InterPro" id="IPR013780">
    <property type="entry name" value="Glyco_hydro_b"/>
</dbReference>
<dbReference type="PANTHER" id="PTHR31308:SF6">
    <property type="entry name" value="GLYCOSIDE HYDROLASE FAMILY 5 C-TERMINAL DOMAIN-CONTAINING PROTEIN"/>
    <property type="match status" value="1"/>
</dbReference>
<evidence type="ECO:0000259" key="6">
    <source>
        <dbReference type="Pfam" id="PF18564"/>
    </source>
</evidence>
<evidence type="ECO:0000313" key="7">
    <source>
        <dbReference type="EMBL" id="KAF8747231.1"/>
    </source>
</evidence>
<dbReference type="Pfam" id="PF18564">
    <property type="entry name" value="Glyco_hydro_5_C"/>
    <property type="match status" value="1"/>
</dbReference>
<evidence type="ECO:0000256" key="5">
    <source>
        <dbReference type="SAM" id="Phobius"/>
    </source>
</evidence>
<evidence type="ECO:0000256" key="4">
    <source>
        <dbReference type="SAM" id="MobiDB-lite"/>
    </source>
</evidence>
<dbReference type="InterPro" id="IPR017853">
    <property type="entry name" value="GH"/>
</dbReference>
<comment type="caution">
    <text evidence="7">The sequence shown here is derived from an EMBL/GenBank/DDBJ whole genome shotgun (WGS) entry which is preliminary data.</text>
</comment>
<sequence length="1687" mass="186162">MRSSHYLAEPFQWPLGLTSNPSSRPEPAQSSELLLPQNCGASVTGKQPLGRNRGLEIKLTTLPLIFHFLGSIAISTTTLLYLHGRHFYFQRQPEVKLADGTVDANLLGRYNLLQSDINTILSGSVVILRWVATAWTGQLCWQVIFMLMERHSLRRRDINWISNYGFLSPIAHIRHPQHLISAAILFFTLISQPSAPLLTGAVSWVPSNRTLVLGSGPSVHITGGLPIITYMNSAYPEYLSTLHSSFITTLNRAWNQEIQQRIYKRVVPAAAQLSIEWKPEMPDDQMQELEAMLKNSTRFPDLIFQMGQPHSTAMILNTTKYSENRIIPSPWFLVFNVAKQISYDLDRCNATKILAPGNTTIPHFSLGRLGLNGCYSIAKVKFDAASGTCRDCRVTSYSTVQNETVLEPSDSWENSTAPGYRSVALRDMPKYFPTVTPVKGSLPNPEQGLDNYITALCNRLYSALWNAWADISRDDGASLSSEYEPAVPTLRAEVNQLRVYAWLALQLSITVSGVIFIWLQSKSEYPLLSDTGMVAFDLDTTEVSHPDGSEKKSQRMMRIEPKGEGWKVVLDREGMDTEAGGPGIVNLNHDVLAHSGGLLSILTPPSQNSLRHFGWTRPCRSPAVLAHAPTQADIEADEEFSDSELLPAEEAKLNITDAAAEPFREASNYARKGRCGGGSDFVVSAQDSLKARTITSAELITPHDRTTLARGAIRSLTTTMPTVPRTSPATLNPVPEHYIHTTAGQFVDAAGRVILLRGVNLAGSTKAPVDRPTQYQDVWDVAEAGGESFVGRPLNLDDGSADIHLARLRAWGFNCLRFIFTWEALEHEGPGKYDYEYIQYTIRVLRRCKDFGFRVFMDPHQDVWSRFTGGSGAPFWTLPACGLNPRHITATHAALLHFEQPDPSAFPAMVWSTNYARFASQTIWTLFFAGRDYAPRCVIDGVNIQDWLQRHYINACGVLADAIRDAGDLYDSCIIGWDSINEPGEGYLGLHDLNVIPPHQSLKKTTCPTPAQGIRLASGIAQTVENWAFGALGPKRDGYVTIDPAGRTIWANPDTEEDVGDGTGDRIHKRWGWRRAASWPLGKCIWALHGVWAGPDVTDTKSGDIPILKPDYFERPPFDPSRHVVFVADYWRPHFRDYIARIRPSHPESIFFVQPPVFVQPPPLEDEDLCGRGAYSSHYYDGLTLMTRHWNWFNADALGLLRGKYSSVLGALRIGERAIRNSLRDQLGMLKSDALEILGQYPTLIGEIGVPFDMDAKRSYGLDGNSKYVGDYTDQTRALDCSLNGADGNNVINWTLWTYAPDNTHTWGDGWNLEDLALWSMDDANRDRGTQEFQIESSSANLLNGENQDSRNRSESTLGTLRGPAGPADAQQPRPQMDMSLKPTCASPDPASPVGISADKLYDFVVVGARGIGALARPWPVATVGTPTYIDFNIAKATFELKIKVTGSDRAWGGKAPIRSSLSDLGEDDEELSTEIYIPLVHYAADSAFDGESLPNCEDAPGLPKVTEEPPRYRDDDDSTVVGHLRQDSKSSADSAPAVKRRRATTTTLRRQRADTTNTLIPILPIPSSEPTATSASAAASPTTLPIPLSAQSIMGTLVESDMLALDVQVSEGKWELDGQVLRWWYDVPGEGEPEKELTIKVQRRGGPIKGVLRGFGAISAASAAREGGGGRRFWDVLCPNSGCVVA</sequence>
<keyword evidence="2 7" id="KW-0378">Hydrolase</keyword>
<keyword evidence="3" id="KW-0326">Glycosidase</keyword>
<dbReference type="Gene3D" id="2.60.40.1180">
    <property type="entry name" value="Golgi alpha-mannosidase II"/>
    <property type="match status" value="1"/>
</dbReference>
<dbReference type="InterPro" id="IPR041036">
    <property type="entry name" value="GH5_C"/>
</dbReference>
<protein>
    <submittedName>
        <fullName evidence="7">Cellulase (Glycosyl hydrolase family 5)</fullName>
    </submittedName>
</protein>
<dbReference type="SUPFAM" id="SSF51445">
    <property type="entry name" value="(Trans)glycosidases"/>
    <property type="match status" value="1"/>
</dbReference>
<feature type="domain" description="Glycoside hydrolase family 5 C-terminal" evidence="6">
    <location>
        <begin position="1417"/>
        <end position="1485"/>
    </location>
</feature>
<evidence type="ECO:0000256" key="3">
    <source>
        <dbReference type="ARBA" id="ARBA00023295"/>
    </source>
</evidence>
<accession>A0A8H7LZ65</accession>
<comment type="similarity">
    <text evidence="1">Belongs to the glycosyl hydrolase 5 (cellulase A) family.</text>
</comment>
<proteinExistence type="inferred from homology"/>
<dbReference type="EMBL" id="JACYCF010000069">
    <property type="protein sequence ID" value="KAF8747231.1"/>
    <property type="molecule type" value="Genomic_DNA"/>
</dbReference>
<dbReference type="Proteomes" id="UP000614334">
    <property type="component" value="Unassembled WGS sequence"/>
</dbReference>
<feature type="transmembrane region" description="Helical" evidence="5">
    <location>
        <begin position="61"/>
        <end position="82"/>
    </location>
</feature>
<evidence type="ECO:0000256" key="2">
    <source>
        <dbReference type="ARBA" id="ARBA00022801"/>
    </source>
</evidence>
<feature type="region of interest" description="Disordered" evidence="4">
    <location>
        <begin position="1492"/>
        <end position="1553"/>
    </location>
</feature>
<feature type="region of interest" description="Disordered" evidence="4">
    <location>
        <begin position="1562"/>
        <end position="1581"/>
    </location>
</feature>
<evidence type="ECO:0000256" key="1">
    <source>
        <dbReference type="ARBA" id="ARBA00005641"/>
    </source>
</evidence>
<keyword evidence="5" id="KW-1133">Transmembrane helix</keyword>
<feature type="compositionally biased region" description="Basic and acidic residues" evidence="4">
    <location>
        <begin position="1506"/>
        <end position="1515"/>
    </location>
</feature>
<organism evidence="7 8">
    <name type="scientific">Rhizoctonia solani</name>
    <dbReference type="NCBI Taxonomy" id="456999"/>
    <lineage>
        <taxon>Eukaryota</taxon>
        <taxon>Fungi</taxon>
        <taxon>Dikarya</taxon>
        <taxon>Basidiomycota</taxon>
        <taxon>Agaricomycotina</taxon>
        <taxon>Agaricomycetes</taxon>
        <taxon>Cantharellales</taxon>
        <taxon>Ceratobasidiaceae</taxon>
        <taxon>Rhizoctonia</taxon>
    </lineage>
</organism>
<dbReference type="InterPro" id="IPR052066">
    <property type="entry name" value="Glycosphingolipid_Hydrolases"/>
</dbReference>
<name>A0A8H7LZ65_9AGAM</name>